<dbReference type="PANTHER" id="PTHR14096:SF59">
    <property type="entry name" value="APOLIPOPROTEIN L, 1 ISOFORM X1"/>
    <property type="match status" value="1"/>
</dbReference>
<dbReference type="InterPro" id="IPR008405">
    <property type="entry name" value="ApoL"/>
</dbReference>
<protein>
    <submittedName>
        <fullName evidence="3">Uncharacterized protein</fullName>
    </submittedName>
</protein>
<accession>A0AAV6GZK6</accession>
<evidence type="ECO:0000313" key="4">
    <source>
        <dbReference type="Proteomes" id="UP000823561"/>
    </source>
</evidence>
<feature type="region of interest" description="Disordered" evidence="2">
    <location>
        <begin position="70"/>
        <end position="112"/>
    </location>
</feature>
<evidence type="ECO:0000256" key="2">
    <source>
        <dbReference type="SAM" id="MobiDB-lite"/>
    </source>
</evidence>
<reference evidence="3" key="1">
    <citation type="submission" date="2020-10" db="EMBL/GenBank/DDBJ databases">
        <title>Chromosome-scale genome assembly of the Allis shad, Alosa alosa.</title>
        <authorList>
            <person name="Margot Z."/>
            <person name="Christophe K."/>
            <person name="Cabau C."/>
            <person name="Louis A."/>
            <person name="Berthelot C."/>
            <person name="Parey E."/>
            <person name="Roest Crollius H."/>
            <person name="Montfort J."/>
            <person name="Robinson-Rechavi M."/>
            <person name="Bucao C."/>
            <person name="Bouchez O."/>
            <person name="Gislard M."/>
            <person name="Lluch J."/>
            <person name="Milhes M."/>
            <person name="Lampietro C."/>
            <person name="Lopez Roques C."/>
            <person name="Donnadieu C."/>
            <person name="Braasch I."/>
            <person name="Desvignes T."/>
            <person name="Postlethwait J."/>
            <person name="Bobe J."/>
            <person name="Guiguen Y."/>
        </authorList>
    </citation>
    <scope>NUCLEOTIDE SEQUENCE</scope>
    <source>
        <strain evidence="3">M-15738</strain>
        <tissue evidence="3">Blood</tissue>
    </source>
</reference>
<dbReference type="GO" id="GO:0008289">
    <property type="term" value="F:lipid binding"/>
    <property type="evidence" value="ECO:0007669"/>
    <property type="project" value="InterPro"/>
</dbReference>
<gene>
    <name evidence="3" type="ORF">AALO_G00103020</name>
</gene>
<evidence type="ECO:0000256" key="1">
    <source>
        <dbReference type="ARBA" id="ARBA00010090"/>
    </source>
</evidence>
<feature type="region of interest" description="Disordered" evidence="2">
    <location>
        <begin position="1"/>
        <end position="56"/>
    </location>
</feature>
<dbReference type="PANTHER" id="PTHR14096">
    <property type="entry name" value="APOLIPOPROTEIN L"/>
    <property type="match status" value="1"/>
</dbReference>
<dbReference type="Pfam" id="PF05461">
    <property type="entry name" value="ApoL"/>
    <property type="match status" value="1"/>
</dbReference>
<dbReference type="GO" id="GO:0016020">
    <property type="term" value="C:membrane"/>
    <property type="evidence" value="ECO:0007669"/>
    <property type="project" value="TreeGrafter"/>
</dbReference>
<organism evidence="3 4">
    <name type="scientific">Alosa alosa</name>
    <name type="common">allis shad</name>
    <dbReference type="NCBI Taxonomy" id="278164"/>
    <lineage>
        <taxon>Eukaryota</taxon>
        <taxon>Metazoa</taxon>
        <taxon>Chordata</taxon>
        <taxon>Craniata</taxon>
        <taxon>Vertebrata</taxon>
        <taxon>Euteleostomi</taxon>
        <taxon>Actinopterygii</taxon>
        <taxon>Neopterygii</taxon>
        <taxon>Teleostei</taxon>
        <taxon>Clupei</taxon>
        <taxon>Clupeiformes</taxon>
        <taxon>Clupeoidei</taxon>
        <taxon>Clupeidae</taxon>
        <taxon>Alosa</taxon>
    </lineage>
</organism>
<dbReference type="GO" id="GO:0042157">
    <property type="term" value="P:lipoprotein metabolic process"/>
    <property type="evidence" value="ECO:0007669"/>
    <property type="project" value="InterPro"/>
</dbReference>
<dbReference type="Proteomes" id="UP000823561">
    <property type="component" value="Chromosome 7"/>
</dbReference>
<proteinExistence type="inferred from homology"/>
<dbReference type="GO" id="GO:0006869">
    <property type="term" value="P:lipid transport"/>
    <property type="evidence" value="ECO:0007669"/>
    <property type="project" value="InterPro"/>
</dbReference>
<sequence>MAGVRRGWAAPPPLPSYQNVWSGGDLQPPSYEEALLDTETHPLQPTAPPVTASSGFSPFYPPVPGYQPSGPYPPVPGYQPPGPYLPVPGYQPSGSSSLPRPQRRDSLESQRVMSQSNEELIAWWRTVKPWEKMSQSPDTELRMLAEKVHRVQRAVQLYWHLMSTHGVTLQNHIGEMNRTADHISKLKAAGATGGTRRAVGSAVAMTGIVLAPFTMGISLAITAVGVGVLAAGRLTKAHPDEIKNKVAIDHDKRALGALVQDYRKKLEDIESCLQFIYTGMEHIGRNHLSILKGVDMDTSRVASMLGLSGEVALGLGVAGKSSDLLRGFAGGIGTFYSKKDNQRLKEGKENKFAKRLREVAARLQTAQDELIRVADSLGRF</sequence>
<dbReference type="EMBL" id="JADWDJ010000007">
    <property type="protein sequence ID" value="KAG5278812.1"/>
    <property type="molecule type" value="Genomic_DNA"/>
</dbReference>
<comment type="similarity">
    <text evidence="1">Belongs to the apolipoprotein L family.</text>
</comment>
<keyword evidence="4" id="KW-1185">Reference proteome</keyword>
<dbReference type="GO" id="GO:0005576">
    <property type="term" value="C:extracellular region"/>
    <property type="evidence" value="ECO:0007669"/>
    <property type="project" value="InterPro"/>
</dbReference>
<feature type="compositionally biased region" description="Pro residues" evidence="2">
    <location>
        <begin position="70"/>
        <end position="86"/>
    </location>
</feature>
<dbReference type="AlphaFoldDB" id="A0AAV6GZK6"/>
<evidence type="ECO:0000313" key="3">
    <source>
        <dbReference type="EMBL" id="KAG5278812.1"/>
    </source>
</evidence>
<comment type="caution">
    <text evidence="3">The sequence shown here is derived from an EMBL/GenBank/DDBJ whole genome shotgun (WGS) entry which is preliminary data.</text>
</comment>
<name>A0AAV6GZK6_9TELE</name>